<accession>X1DKA7</accession>
<comment type="caution">
    <text evidence="1">The sequence shown here is derived from an EMBL/GenBank/DDBJ whole genome shotgun (WGS) entry which is preliminary data.</text>
</comment>
<sequence length="62" mass="7053">MSEWSNRYIYTDNNVNLYVSASEGVYRLIYEKGDTLYFSPCINAGIQKKNVAPDSTPLVEIT</sequence>
<protein>
    <submittedName>
        <fullName evidence="1">Uncharacterized protein</fullName>
    </submittedName>
</protein>
<gene>
    <name evidence="1" type="ORF">S03H2_01634</name>
</gene>
<dbReference type="AlphaFoldDB" id="X1DKA7"/>
<evidence type="ECO:0000313" key="1">
    <source>
        <dbReference type="EMBL" id="GAH21331.1"/>
    </source>
</evidence>
<organism evidence="1">
    <name type="scientific">marine sediment metagenome</name>
    <dbReference type="NCBI Taxonomy" id="412755"/>
    <lineage>
        <taxon>unclassified sequences</taxon>
        <taxon>metagenomes</taxon>
        <taxon>ecological metagenomes</taxon>
    </lineage>
</organism>
<proteinExistence type="predicted"/>
<name>X1DKA7_9ZZZZ</name>
<dbReference type="EMBL" id="BARU01000493">
    <property type="protein sequence ID" value="GAH21331.1"/>
    <property type="molecule type" value="Genomic_DNA"/>
</dbReference>
<reference evidence="1" key="1">
    <citation type="journal article" date="2014" name="Front. Microbiol.">
        <title>High frequency of phylogenetically diverse reductive dehalogenase-homologous genes in deep subseafloor sedimentary metagenomes.</title>
        <authorList>
            <person name="Kawai M."/>
            <person name="Futagami T."/>
            <person name="Toyoda A."/>
            <person name="Takaki Y."/>
            <person name="Nishi S."/>
            <person name="Hori S."/>
            <person name="Arai W."/>
            <person name="Tsubouchi T."/>
            <person name="Morono Y."/>
            <person name="Uchiyama I."/>
            <person name="Ito T."/>
            <person name="Fujiyama A."/>
            <person name="Inagaki F."/>
            <person name="Takami H."/>
        </authorList>
    </citation>
    <scope>NUCLEOTIDE SEQUENCE</scope>
    <source>
        <strain evidence="1">Expedition CK06-06</strain>
    </source>
</reference>